<name>A0A0A9TMT5_ARUDO</name>
<organism evidence="1">
    <name type="scientific">Arundo donax</name>
    <name type="common">Giant reed</name>
    <name type="synonym">Donax arundinaceus</name>
    <dbReference type="NCBI Taxonomy" id="35708"/>
    <lineage>
        <taxon>Eukaryota</taxon>
        <taxon>Viridiplantae</taxon>
        <taxon>Streptophyta</taxon>
        <taxon>Embryophyta</taxon>
        <taxon>Tracheophyta</taxon>
        <taxon>Spermatophyta</taxon>
        <taxon>Magnoliopsida</taxon>
        <taxon>Liliopsida</taxon>
        <taxon>Poales</taxon>
        <taxon>Poaceae</taxon>
        <taxon>PACMAD clade</taxon>
        <taxon>Arundinoideae</taxon>
        <taxon>Arundineae</taxon>
        <taxon>Arundo</taxon>
    </lineage>
</organism>
<proteinExistence type="predicted"/>
<dbReference type="AlphaFoldDB" id="A0A0A9TMT5"/>
<reference evidence="1" key="2">
    <citation type="journal article" date="2015" name="Data Brief">
        <title>Shoot transcriptome of the giant reed, Arundo donax.</title>
        <authorList>
            <person name="Barrero R.A."/>
            <person name="Guerrero F.D."/>
            <person name="Moolhuijzen P."/>
            <person name="Goolsby J.A."/>
            <person name="Tidwell J."/>
            <person name="Bellgard S.E."/>
            <person name="Bellgard M.I."/>
        </authorList>
    </citation>
    <scope>NUCLEOTIDE SEQUENCE</scope>
    <source>
        <tissue evidence="1">Shoot tissue taken approximately 20 cm above the soil surface</tissue>
    </source>
</reference>
<reference evidence="1" key="1">
    <citation type="submission" date="2014-09" db="EMBL/GenBank/DDBJ databases">
        <authorList>
            <person name="Magalhaes I.L.F."/>
            <person name="Oliveira U."/>
            <person name="Santos F.R."/>
            <person name="Vidigal T.H.D.A."/>
            <person name="Brescovit A.D."/>
            <person name="Santos A.J."/>
        </authorList>
    </citation>
    <scope>NUCLEOTIDE SEQUENCE</scope>
    <source>
        <tissue evidence="1">Shoot tissue taken approximately 20 cm above the soil surface</tissue>
    </source>
</reference>
<dbReference type="EMBL" id="GBRH01281140">
    <property type="protein sequence ID" value="JAD16755.1"/>
    <property type="molecule type" value="Transcribed_RNA"/>
</dbReference>
<evidence type="ECO:0000313" key="1">
    <source>
        <dbReference type="EMBL" id="JAD16755.1"/>
    </source>
</evidence>
<sequence length="35" mass="4190">MSKYFSFDLKIAGTKEKTNRYQNVHYMNKRGTNFA</sequence>
<protein>
    <submittedName>
        <fullName evidence="1">Uncharacterized protein</fullName>
    </submittedName>
</protein>
<accession>A0A0A9TMT5</accession>